<dbReference type="HOGENOM" id="CLU_1295165_0_0_1"/>
<dbReference type="VEuPathDB" id="FungiDB:TSTA_112050"/>
<sequence length="213" mass="24175">MVHTTQSVPSRIFKAVRRAVKADMFTHLHQMTGLLSFSHSDSGIQSEAFCCGVYCQRVGGSDVDSSQINSISNYSYAKIIISQSPSEVPMQSWYPKNGMSFRQPLDRNIHISDEADFDDVSENENLMADTPSDNSEHDDNTRDMNEDDLLDIDNDEDDVKDEDDGVVDPYYWGYGVSQILVANDTHREQSRCIVRSKLLLDHSVHTKHIRKQL</sequence>
<feature type="compositionally biased region" description="Basic and acidic residues" evidence="1">
    <location>
        <begin position="134"/>
        <end position="144"/>
    </location>
</feature>
<keyword evidence="3" id="KW-1185">Reference proteome</keyword>
<dbReference type="EMBL" id="EQ962655">
    <property type="protein sequence ID" value="EED17369.1"/>
    <property type="molecule type" value="Genomic_DNA"/>
</dbReference>
<name>B8M974_TALSN</name>
<dbReference type="InParanoid" id="B8M974"/>
<organism evidence="2 3">
    <name type="scientific">Talaromyces stipitatus (strain ATCC 10500 / CBS 375.48 / QM 6759 / NRRL 1006)</name>
    <name type="common">Penicillium stipitatum</name>
    <dbReference type="NCBI Taxonomy" id="441959"/>
    <lineage>
        <taxon>Eukaryota</taxon>
        <taxon>Fungi</taxon>
        <taxon>Dikarya</taxon>
        <taxon>Ascomycota</taxon>
        <taxon>Pezizomycotina</taxon>
        <taxon>Eurotiomycetes</taxon>
        <taxon>Eurotiomycetidae</taxon>
        <taxon>Eurotiales</taxon>
        <taxon>Trichocomaceae</taxon>
        <taxon>Talaromyces</taxon>
        <taxon>Talaromyces sect. Talaromyces</taxon>
    </lineage>
</organism>
<evidence type="ECO:0000313" key="2">
    <source>
        <dbReference type="EMBL" id="EED17369.1"/>
    </source>
</evidence>
<gene>
    <name evidence="2" type="ORF">TSTA_112050</name>
</gene>
<dbReference type="OrthoDB" id="2963168at2759"/>
<dbReference type="PhylomeDB" id="B8M974"/>
<dbReference type="AlphaFoldDB" id="B8M974"/>
<dbReference type="STRING" id="441959.B8M974"/>
<feature type="region of interest" description="Disordered" evidence="1">
    <location>
        <begin position="124"/>
        <end position="164"/>
    </location>
</feature>
<dbReference type="RefSeq" id="XP_002481361.1">
    <property type="nucleotide sequence ID" value="XM_002481316.1"/>
</dbReference>
<accession>B8M974</accession>
<evidence type="ECO:0000256" key="1">
    <source>
        <dbReference type="SAM" id="MobiDB-lite"/>
    </source>
</evidence>
<reference evidence="3" key="1">
    <citation type="journal article" date="2015" name="Genome Announc.">
        <title>Genome sequence of the AIDS-associated pathogen Penicillium marneffei (ATCC18224) and its near taxonomic relative Talaromyces stipitatus (ATCC10500).</title>
        <authorList>
            <person name="Nierman W.C."/>
            <person name="Fedorova-Abrams N.D."/>
            <person name="Andrianopoulos A."/>
        </authorList>
    </citation>
    <scope>NUCLEOTIDE SEQUENCE [LARGE SCALE GENOMIC DNA]</scope>
    <source>
        <strain evidence="3">ATCC 10500 / CBS 375.48 / QM 6759 / NRRL 1006</strain>
    </source>
</reference>
<dbReference type="GeneID" id="8098860"/>
<proteinExistence type="predicted"/>
<feature type="compositionally biased region" description="Acidic residues" evidence="1">
    <location>
        <begin position="145"/>
        <end position="164"/>
    </location>
</feature>
<protein>
    <submittedName>
        <fullName evidence="2">Uncharacterized protein</fullName>
    </submittedName>
</protein>
<dbReference type="Proteomes" id="UP000001745">
    <property type="component" value="Unassembled WGS sequence"/>
</dbReference>
<evidence type="ECO:0000313" key="3">
    <source>
        <dbReference type="Proteomes" id="UP000001745"/>
    </source>
</evidence>